<dbReference type="EMBL" id="SGPM01000009">
    <property type="protein sequence ID" value="THH33190.1"/>
    <property type="molecule type" value="Genomic_DNA"/>
</dbReference>
<evidence type="ECO:0000313" key="3">
    <source>
        <dbReference type="Proteomes" id="UP000308730"/>
    </source>
</evidence>
<proteinExistence type="predicted"/>
<protein>
    <submittedName>
        <fullName evidence="2">Uncharacterized protein</fullName>
    </submittedName>
</protein>
<comment type="caution">
    <text evidence="2">The sequence shown here is derived from an EMBL/GenBank/DDBJ whole genome shotgun (WGS) entry which is preliminary data.</text>
</comment>
<evidence type="ECO:0000313" key="2">
    <source>
        <dbReference type="EMBL" id="THH33190.1"/>
    </source>
</evidence>
<dbReference type="OrthoDB" id="4232400at2759"/>
<dbReference type="AlphaFoldDB" id="A0A4S4NB73"/>
<feature type="region of interest" description="Disordered" evidence="1">
    <location>
        <begin position="1"/>
        <end position="30"/>
    </location>
</feature>
<dbReference type="Proteomes" id="UP000308730">
    <property type="component" value="Unassembled WGS sequence"/>
</dbReference>
<keyword evidence="3" id="KW-1185">Reference proteome</keyword>
<organism evidence="2 3">
    <name type="scientific">Antrodiella citrinella</name>
    <dbReference type="NCBI Taxonomy" id="2447956"/>
    <lineage>
        <taxon>Eukaryota</taxon>
        <taxon>Fungi</taxon>
        <taxon>Dikarya</taxon>
        <taxon>Basidiomycota</taxon>
        <taxon>Agaricomycotina</taxon>
        <taxon>Agaricomycetes</taxon>
        <taxon>Polyporales</taxon>
        <taxon>Steccherinaceae</taxon>
        <taxon>Antrodiella</taxon>
    </lineage>
</organism>
<name>A0A4S4NB73_9APHY</name>
<evidence type="ECO:0000256" key="1">
    <source>
        <dbReference type="SAM" id="MobiDB-lite"/>
    </source>
</evidence>
<sequence>MPPKPNNAATTNTNANANATATASKPKPSLNSVYKSYGGWPNFMHSHGLKTWDMDDVDEGHRIAEAMLEHDRLDEEEGK</sequence>
<accession>A0A4S4NB73</accession>
<feature type="compositionally biased region" description="Low complexity" evidence="1">
    <location>
        <begin position="1"/>
        <end position="23"/>
    </location>
</feature>
<reference evidence="2 3" key="1">
    <citation type="submission" date="2019-02" db="EMBL/GenBank/DDBJ databases">
        <title>Genome sequencing of the rare red list fungi Antrodiella citrinella (Flaviporus citrinellus).</title>
        <authorList>
            <person name="Buettner E."/>
            <person name="Kellner H."/>
        </authorList>
    </citation>
    <scope>NUCLEOTIDE SEQUENCE [LARGE SCALE GENOMIC DNA]</scope>
    <source>
        <strain evidence="2 3">DSM 108506</strain>
    </source>
</reference>
<gene>
    <name evidence="2" type="ORF">EUX98_g945</name>
</gene>